<evidence type="ECO:0000256" key="1">
    <source>
        <dbReference type="ARBA" id="ARBA00004651"/>
    </source>
</evidence>
<gene>
    <name evidence="9" type="ORF">SAMN05443999_1268</name>
</gene>
<dbReference type="Gene3D" id="1.10.3720.10">
    <property type="entry name" value="MetI-like"/>
    <property type="match status" value="1"/>
</dbReference>
<dbReference type="PANTHER" id="PTHR43163">
    <property type="entry name" value="DIPEPTIDE TRANSPORT SYSTEM PERMEASE PROTEIN DPPB-RELATED"/>
    <property type="match status" value="1"/>
</dbReference>
<dbReference type="Proteomes" id="UP000199582">
    <property type="component" value="Unassembled WGS sequence"/>
</dbReference>
<proteinExistence type="inferred from homology"/>
<dbReference type="OrthoDB" id="9807402at2"/>
<feature type="transmembrane region" description="Helical" evidence="7">
    <location>
        <begin position="129"/>
        <end position="155"/>
    </location>
</feature>
<evidence type="ECO:0000256" key="3">
    <source>
        <dbReference type="ARBA" id="ARBA00022475"/>
    </source>
</evidence>
<dbReference type="EMBL" id="FOAG01000026">
    <property type="protein sequence ID" value="SEM39016.1"/>
    <property type="molecule type" value="Genomic_DNA"/>
</dbReference>
<sequence>MIALIASRIAIMIPNVIILTFLLFAATTSFLGTPAAIMLGEDASPESIAELNAKLGFDEPLLMRYWAWVTDALSGDFGRSYSTQQPVAEMIANALPLTMELALWAILFAFFGAALINSATFLKGFVDRVVAAVSVVGITVPNFFLGLLLIYLFSVQLRLLPTTGWSPWENGAGKHLLHMILPVVTLTTFYFSSFSLVYKAEYKSVENNLFIRAARAKGLSESRISYRHILPNSVLPLVTYAGLSLGQLVGGAVVTETVFSMPGMGRLLVNAISARDFPVMLAVGMVIIVGVMLLNLLADITYSLINPLVRTAG</sequence>
<dbReference type="STRING" id="1287727.SAMN05443999_1268"/>
<dbReference type="PANTHER" id="PTHR43163:SF6">
    <property type="entry name" value="DIPEPTIDE TRANSPORT SYSTEM PERMEASE PROTEIN DPPB-RELATED"/>
    <property type="match status" value="1"/>
</dbReference>
<dbReference type="RefSeq" id="WP_093039382.1">
    <property type="nucleotide sequence ID" value="NZ_FOAG01000026.1"/>
</dbReference>
<reference evidence="9 10" key="1">
    <citation type="submission" date="2016-10" db="EMBL/GenBank/DDBJ databases">
        <authorList>
            <person name="de Groot N.N."/>
        </authorList>
    </citation>
    <scope>NUCLEOTIDE SEQUENCE [LARGE SCALE GENOMIC DNA]</scope>
    <source>
        <strain evidence="9 10">DSM 100674</strain>
    </source>
</reference>
<dbReference type="InterPro" id="IPR035906">
    <property type="entry name" value="MetI-like_sf"/>
</dbReference>
<dbReference type="GO" id="GO:0005886">
    <property type="term" value="C:plasma membrane"/>
    <property type="evidence" value="ECO:0007669"/>
    <property type="project" value="UniProtKB-SubCell"/>
</dbReference>
<keyword evidence="6 7" id="KW-0472">Membrane</keyword>
<organism evidence="9 10">
    <name type="scientific">Roseovarius azorensis</name>
    <dbReference type="NCBI Taxonomy" id="1287727"/>
    <lineage>
        <taxon>Bacteria</taxon>
        <taxon>Pseudomonadati</taxon>
        <taxon>Pseudomonadota</taxon>
        <taxon>Alphaproteobacteria</taxon>
        <taxon>Rhodobacterales</taxon>
        <taxon>Roseobacteraceae</taxon>
        <taxon>Roseovarius</taxon>
    </lineage>
</organism>
<dbReference type="SUPFAM" id="SSF161098">
    <property type="entry name" value="MetI-like"/>
    <property type="match status" value="1"/>
</dbReference>
<evidence type="ECO:0000256" key="7">
    <source>
        <dbReference type="RuleBase" id="RU363032"/>
    </source>
</evidence>
<dbReference type="CDD" id="cd06261">
    <property type="entry name" value="TM_PBP2"/>
    <property type="match status" value="1"/>
</dbReference>
<dbReference type="InterPro" id="IPR000515">
    <property type="entry name" value="MetI-like"/>
</dbReference>
<protein>
    <submittedName>
        <fullName evidence="9">Peptide/nickel transport system permease protein</fullName>
    </submittedName>
</protein>
<feature type="transmembrane region" description="Helical" evidence="7">
    <location>
        <begin position="12"/>
        <end position="37"/>
    </location>
</feature>
<keyword evidence="4 7" id="KW-0812">Transmembrane</keyword>
<dbReference type="Pfam" id="PF00528">
    <property type="entry name" value="BPD_transp_1"/>
    <property type="match status" value="1"/>
</dbReference>
<dbReference type="AlphaFoldDB" id="A0A1H7XYH2"/>
<name>A0A1H7XYH2_9RHOB</name>
<evidence type="ECO:0000256" key="4">
    <source>
        <dbReference type="ARBA" id="ARBA00022692"/>
    </source>
</evidence>
<feature type="domain" description="ABC transmembrane type-1" evidence="8">
    <location>
        <begin position="91"/>
        <end position="298"/>
    </location>
</feature>
<keyword evidence="5 7" id="KW-1133">Transmembrane helix</keyword>
<accession>A0A1H7XYH2</accession>
<dbReference type="Pfam" id="PF19300">
    <property type="entry name" value="BPD_transp_1_N"/>
    <property type="match status" value="1"/>
</dbReference>
<dbReference type="GO" id="GO:0055085">
    <property type="term" value="P:transmembrane transport"/>
    <property type="evidence" value="ECO:0007669"/>
    <property type="project" value="InterPro"/>
</dbReference>
<feature type="transmembrane region" description="Helical" evidence="7">
    <location>
        <begin position="237"/>
        <end position="259"/>
    </location>
</feature>
<comment type="similarity">
    <text evidence="7">Belongs to the binding-protein-dependent transport system permease family.</text>
</comment>
<keyword evidence="3" id="KW-1003">Cell membrane</keyword>
<feature type="transmembrane region" description="Helical" evidence="7">
    <location>
        <begin position="101"/>
        <end position="122"/>
    </location>
</feature>
<evidence type="ECO:0000313" key="10">
    <source>
        <dbReference type="Proteomes" id="UP000199582"/>
    </source>
</evidence>
<evidence type="ECO:0000256" key="5">
    <source>
        <dbReference type="ARBA" id="ARBA00022989"/>
    </source>
</evidence>
<comment type="subcellular location">
    <subcellularLocation>
        <location evidence="1 7">Cell membrane</location>
        <topology evidence="1 7">Multi-pass membrane protein</topology>
    </subcellularLocation>
</comment>
<feature type="transmembrane region" description="Helical" evidence="7">
    <location>
        <begin position="175"/>
        <end position="198"/>
    </location>
</feature>
<keyword evidence="2 7" id="KW-0813">Transport</keyword>
<keyword evidence="10" id="KW-1185">Reference proteome</keyword>
<dbReference type="PROSITE" id="PS50928">
    <property type="entry name" value="ABC_TM1"/>
    <property type="match status" value="1"/>
</dbReference>
<dbReference type="InterPro" id="IPR045621">
    <property type="entry name" value="BPD_transp_1_N"/>
</dbReference>
<evidence type="ECO:0000256" key="2">
    <source>
        <dbReference type="ARBA" id="ARBA00022448"/>
    </source>
</evidence>
<evidence type="ECO:0000313" key="9">
    <source>
        <dbReference type="EMBL" id="SEM39016.1"/>
    </source>
</evidence>
<feature type="transmembrane region" description="Helical" evidence="7">
    <location>
        <begin position="279"/>
        <end position="298"/>
    </location>
</feature>
<evidence type="ECO:0000256" key="6">
    <source>
        <dbReference type="ARBA" id="ARBA00023136"/>
    </source>
</evidence>
<evidence type="ECO:0000259" key="8">
    <source>
        <dbReference type="PROSITE" id="PS50928"/>
    </source>
</evidence>